<dbReference type="RefSeq" id="WP_145368045.1">
    <property type="nucleotide sequence ID" value="NZ_CP036275.1"/>
</dbReference>
<reference evidence="3 4" key="1">
    <citation type="submission" date="2019-02" db="EMBL/GenBank/DDBJ databases">
        <title>Deep-cultivation of Planctomycetes and their phenomic and genomic characterization uncovers novel biology.</title>
        <authorList>
            <person name="Wiegand S."/>
            <person name="Jogler M."/>
            <person name="Boedeker C."/>
            <person name="Pinto D."/>
            <person name="Vollmers J."/>
            <person name="Rivas-Marin E."/>
            <person name="Kohn T."/>
            <person name="Peeters S.H."/>
            <person name="Heuer A."/>
            <person name="Rast P."/>
            <person name="Oberbeckmann S."/>
            <person name="Bunk B."/>
            <person name="Jeske O."/>
            <person name="Meyerdierks A."/>
            <person name="Storesund J.E."/>
            <person name="Kallscheuer N."/>
            <person name="Luecker S."/>
            <person name="Lage O.M."/>
            <person name="Pohl T."/>
            <person name="Merkel B.J."/>
            <person name="Hornburger P."/>
            <person name="Mueller R.-W."/>
            <person name="Bruemmer F."/>
            <person name="Labrenz M."/>
            <person name="Spormann A.M."/>
            <person name="Op den Camp H."/>
            <person name="Overmann J."/>
            <person name="Amann R."/>
            <person name="Jetten M.S.M."/>
            <person name="Mascher T."/>
            <person name="Medema M.H."/>
            <person name="Devos D.P."/>
            <person name="Kaster A.-K."/>
            <person name="Ovreas L."/>
            <person name="Rohde M."/>
            <person name="Galperin M.Y."/>
            <person name="Jogler C."/>
        </authorList>
    </citation>
    <scope>NUCLEOTIDE SEQUENCE [LARGE SCALE GENOMIC DNA]</scope>
    <source>
        <strain evidence="3 4">Mal4</strain>
    </source>
</reference>
<dbReference type="Gene3D" id="2.130.10.130">
    <property type="entry name" value="Integrin alpha, N-terminal"/>
    <property type="match status" value="2"/>
</dbReference>
<dbReference type="Proteomes" id="UP000320496">
    <property type="component" value="Chromosome"/>
</dbReference>
<dbReference type="SUPFAM" id="SSF69318">
    <property type="entry name" value="Integrin alpha N-terminal domain"/>
    <property type="match status" value="1"/>
</dbReference>
<evidence type="ECO:0000256" key="2">
    <source>
        <dbReference type="SAM" id="SignalP"/>
    </source>
</evidence>
<protein>
    <submittedName>
        <fullName evidence="3">FG-GAP repeat protein</fullName>
    </submittedName>
</protein>
<dbReference type="OrthoDB" id="243895at2"/>
<dbReference type="EMBL" id="CP036275">
    <property type="protein sequence ID" value="QDU37261.1"/>
    <property type="molecule type" value="Genomic_DNA"/>
</dbReference>
<name>A0A517Z463_9PLAN</name>
<dbReference type="InterPro" id="IPR028994">
    <property type="entry name" value="Integrin_alpha_N"/>
</dbReference>
<feature type="signal peptide" evidence="2">
    <location>
        <begin position="1"/>
        <end position="16"/>
    </location>
</feature>
<dbReference type="PANTHER" id="PTHR44103:SF1">
    <property type="entry name" value="PROPROTEIN CONVERTASE P"/>
    <property type="match status" value="1"/>
</dbReference>
<feature type="chain" id="PRO_5021731831" evidence="2">
    <location>
        <begin position="17"/>
        <end position="398"/>
    </location>
</feature>
<evidence type="ECO:0000313" key="4">
    <source>
        <dbReference type="Proteomes" id="UP000320496"/>
    </source>
</evidence>
<sequence precursor="true">MRSLTAWLLLTTTAFAAAPPAPWPRHTIDNSSRGADGVRLADVNGDRRLDITTGWEEGGRIRAYLHPGAETVRDQWPAVTVGNVKSPEDAVFADLDGDGRLDVVSSCEGRTRTVYFHFAPTDADDWLDENAWTTVPVPALQDQQQWMFCLPLDVDGQNGIDLIVGSKGQGASVGWLQSPENPRDAAAWTWHPLDPAGWIMSLIADDMDGDGDLDVLLSDRKGRHRGVRWLENPGPAGGTWNRHVIGAEDREIMFLALGDVDGDGLKDIVGPARGDSLLLLRRMSPDGHEWEPHEIAMPDDTGTGKGVGIGDVNRDGNTDLVISCEHSEGRHGLFWLAYRNSFTDSSWNFHPISGDGQGIKFDLVELIDLDQDGDLDVLTCEERDNLGVIWYENPASPR</sequence>
<dbReference type="KEGG" id="mri:Mal4_15710"/>
<dbReference type="Pfam" id="PF13517">
    <property type="entry name" value="FG-GAP_3"/>
    <property type="match status" value="3"/>
</dbReference>
<accession>A0A517Z463</accession>
<gene>
    <name evidence="3" type="ORF">Mal4_15710</name>
</gene>
<dbReference type="AlphaFoldDB" id="A0A517Z463"/>
<proteinExistence type="predicted"/>
<evidence type="ECO:0000313" key="3">
    <source>
        <dbReference type="EMBL" id="QDU37261.1"/>
    </source>
</evidence>
<dbReference type="InterPro" id="IPR013517">
    <property type="entry name" value="FG-GAP"/>
</dbReference>
<keyword evidence="4" id="KW-1185">Reference proteome</keyword>
<organism evidence="3 4">
    <name type="scientific">Maioricimonas rarisocia</name>
    <dbReference type="NCBI Taxonomy" id="2528026"/>
    <lineage>
        <taxon>Bacteria</taxon>
        <taxon>Pseudomonadati</taxon>
        <taxon>Planctomycetota</taxon>
        <taxon>Planctomycetia</taxon>
        <taxon>Planctomycetales</taxon>
        <taxon>Planctomycetaceae</taxon>
        <taxon>Maioricimonas</taxon>
    </lineage>
</organism>
<evidence type="ECO:0000256" key="1">
    <source>
        <dbReference type="ARBA" id="ARBA00022729"/>
    </source>
</evidence>
<dbReference type="PANTHER" id="PTHR44103">
    <property type="entry name" value="PROPROTEIN CONVERTASE P"/>
    <property type="match status" value="1"/>
</dbReference>
<keyword evidence="1 2" id="KW-0732">Signal</keyword>